<dbReference type="EMBL" id="JSAN01000060">
    <property type="protein sequence ID" value="KIC72223.1"/>
    <property type="molecule type" value="Genomic_DNA"/>
</dbReference>
<sequence>MEVEKLNKAQALQKAMLMAIEQKREKTHVWGAFFYRNYVNKLRKIFTVFSQKFCNLRNYFISFLNKIRLIFA</sequence>
<dbReference type="Proteomes" id="UP000031465">
    <property type="component" value="Unassembled WGS sequence"/>
</dbReference>
<comment type="caution">
    <text evidence="1">The sequence shown here is derived from an EMBL/GenBank/DDBJ whole genome shotgun (WGS) entry which is preliminary data.</text>
</comment>
<proteinExistence type="predicted"/>
<evidence type="ECO:0000313" key="1">
    <source>
        <dbReference type="EMBL" id="KIC72223.1"/>
    </source>
</evidence>
<gene>
    <name evidence="1" type="ORF">DB44_CN00290</name>
</gene>
<dbReference type="PATRIC" id="fig|362787.3.peg.926"/>
<dbReference type="AlphaFoldDB" id="A0A0C1HBP7"/>
<reference evidence="1 2" key="1">
    <citation type="journal article" date="2014" name="Mol. Biol. Evol.">
        <title>Massive expansion of Ubiquitination-related gene families within the Chlamydiae.</title>
        <authorList>
            <person name="Domman D."/>
            <person name="Collingro A."/>
            <person name="Lagkouvardos I."/>
            <person name="Gehre L."/>
            <person name="Weinmaier T."/>
            <person name="Rattei T."/>
            <person name="Subtil A."/>
            <person name="Horn M."/>
        </authorList>
    </citation>
    <scope>NUCLEOTIDE SEQUENCE [LARGE SCALE GENOMIC DNA]</scope>
    <source>
        <strain evidence="1 2">EI2</strain>
    </source>
</reference>
<name>A0A0C1HBP7_9BACT</name>
<evidence type="ECO:0000313" key="2">
    <source>
        <dbReference type="Proteomes" id="UP000031465"/>
    </source>
</evidence>
<organism evidence="1 2">
    <name type="scientific">Candidatus Protochlamydia amoebophila</name>
    <dbReference type="NCBI Taxonomy" id="362787"/>
    <lineage>
        <taxon>Bacteria</taxon>
        <taxon>Pseudomonadati</taxon>
        <taxon>Chlamydiota</taxon>
        <taxon>Chlamydiia</taxon>
        <taxon>Parachlamydiales</taxon>
        <taxon>Parachlamydiaceae</taxon>
        <taxon>Candidatus Protochlamydia</taxon>
    </lineage>
</organism>
<protein>
    <submittedName>
        <fullName evidence="1">Uncharacterized protein</fullName>
    </submittedName>
</protein>
<accession>A0A0C1HBP7</accession>